<proteinExistence type="predicted"/>
<evidence type="ECO:0000313" key="2">
    <source>
        <dbReference type="Proteomes" id="UP001190700"/>
    </source>
</evidence>
<evidence type="ECO:0000313" key="1">
    <source>
        <dbReference type="EMBL" id="KAK3255228.1"/>
    </source>
</evidence>
<gene>
    <name evidence="1" type="ORF">CYMTET_35579</name>
</gene>
<dbReference type="EMBL" id="LGRX02022847">
    <property type="protein sequence ID" value="KAK3255228.1"/>
    <property type="molecule type" value="Genomic_DNA"/>
</dbReference>
<keyword evidence="2" id="KW-1185">Reference proteome</keyword>
<organism evidence="1 2">
    <name type="scientific">Cymbomonas tetramitiformis</name>
    <dbReference type="NCBI Taxonomy" id="36881"/>
    <lineage>
        <taxon>Eukaryota</taxon>
        <taxon>Viridiplantae</taxon>
        <taxon>Chlorophyta</taxon>
        <taxon>Pyramimonadophyceae</taxon>
        <taxon>Pyramimonadales</taxon>
        <taxon>Pyramimonadaceae</taxon>
        <taxon>Cymbomonas</taxon>
    </lineage>
</organism>
<dbReference type="AlphaFoldDB" id="A0AAE0KNS3"/>
<sequence length="127" mass="13750">MTGPNARNLMTGPNSCDPIASINYGAKWRLCPMVESLELVRHLACFRHLSICLNVQALIGITPDPEVGNQLFFVSFNTGVTTLELVEDASVMAGFLSMSCTRHLPLDQCTGRNIGSMAKSYSGEVQA</sequence>
<dbReference type="Proteomes" id="UP001190700">
    <property type="component" value="Unassembled WGS sequence"/>
</dbReference>
<reference evidence="1 2" key="1">
    <citation type="journal article" date="2015" name="Genome Biol. Evol.">
        <title>Comparative Genomics of a Bacterivorous Green Alga Reveals Evolutionary Causalities and Consequences of Phago-Mixotrophic Mode of Nutrition.</title>
        <authorList>
            <person name="Burns J.A."/>
            <person name="Paasch A."/>
            <person name="Narechania A."/>
            <person name="Kim E."/>
        </authorList>
    </citation>
    <scope>NUCLEOTIDE SEQUENCE [LARGE SCALE GENOMIC DNA]</scope>
    <source>
        <strain evidence="1 2">PLY_AMNH</strain>
    </source>
</reference>
<name>A0AAE0KNS3_9CHLO</name>
<comment type="caution">
    <text evidence="1">The sequence shown here is derived from an EMBL/GenBank/DDBJ whole genome shotgun (WGS) entry which is preliminary data.</text>
</comment>
<protein>
    <submittedName>
        <fullName evidence="1">Uncharacterized protein</fullName>
    </submittedName>
</protein>
<accession>A0AAE0KNS3</accession>